<sequence length="285" mass="31306">MSGAVPALAAPVNDMTWSVPDWPPFFILQQGREPQALAELGRGSLDNLISGLAREMPERMHKFKVLNSRRFWRAIEAGEPICSVAAIRTPERSKLAYFAPLILLPPVHLIVRADEVEKFGTTRDGVALPLLLLKSDVVGLLEAGRSYGAGLDKVLDQATTTGLRRESMSRAGQSARLVAQGRVDFSIDYPGVAEYINQNDNLKAKLAALPIQGSSAWIESQAACPRTPWGLDTITAIDKAMRRVAADSTVRNAIVDWQPHGLKPEALQKTRSYLDERMKLDVILD</sequence>
<dbReference type="Proteomes" id="UP001219862">
    <property type="component" value="Unassembled WGS sequence"/>
</dbReference>
<name>A0ABT5KLA2_9BURK</name>
<reference evidence="1 2" key="1">
    <citation type="submission" date="2022-10" db="EMBL/GenBank/DDBJ databases">
        <title>paucibacter sp. hw8 Genome sequencing.</title>
        <authorList>
            <person name="Park S."/>
        </authorList>
    </citation>
    <scope>NUCLEOTIDE SEQUENCE [LARGE SCALE GENOMIC DNA]</scope>
    <source>
        <strain evidence="2">hw8</strain>
    </source>
</reference>
<gene>
    <name evidence="1" type="ORF">PRZ01_00620</name>
</gene>
<accession>A0ABT5KLA2</accession>
<comment type="caution">
    <text evidence="1">The sequence shown here is derived from an EMBL/GenBank/DDBJ whole genome shotgun (WGS) entry which is preliminary data.</text>
</comment>
<protein>
    <submittedName>
        <fullName evidence="1">TIGR02285 family protein</fullName>
    </submittedName>
</protein>
<proteinExistence type="predicted"/>
<evidence type="ECO:0000313" key="2">
    <source>
        <dbReference type="Proteomes" id="UP001219862"/>
    </source>
</evidence>
<evidence type="ECO:0000313" key="1">
    <source>
        <dbReference type="EMBL" id="MDC8783693.1"/>
    </source>
</evidence>
<dbReference type="RefSeq" id="WP_273594812.1">
    <property type="nucleotide sequence ID" value="NZ_JAQQXS010000001.1"/>
</dbReference>
<dbReference type="NCBIfam" id="TIGR02285">
    <property type="entry name" value="TIGR02285 family protein"/>
    <property type="match status" value="1"/>
</dbReference>
<dbReference type="InterPro" id="IPR011972">
    <property type="entry name" value="CHP02285"/>
</dbReference>
<keyword evidence="2" id="KW-1185">Reference proteome</keyword>
<dbReference type="SUPFAM" id="SSF53850">
    <property type="entry name" value="Periplasmic binding protein-like II"/>
    <property type="match status" value="1"/>
</dbReference>
<dbReference type="EMBL" id="JAQQXS010000001">
    <property type="protein sequence ID" value="MDC8783693.1"/>
    <property type="molecule type" value="Genomic_DNA"/>
</dbReference>
<organism evidence="1 2">
    <name type="scientific">Roseateles koreensis</name>
    <dbReference type="NCBI Taxonomy" id="2987526"/>
    <lineage>
        <taxon>Bacteria</taxon>
        <taxon>Pseudomonadati</taxon>
        <taxon>Pseudomonadota</taxon>
        <taxon>Betaproteobacteria</taxon>
        <taxon>Burkholderiales</taxon>
        <taxon>Sphaerotilaceae</taxon>
        <taxon>Roseateles</taxon>
    </lineage>
</organism>